<dbReference type="InterPro" id="IPR029063">
    <property type="entry name" value="SAM-dependent_MTases_sf"/>
</dbReference>
<evidence type="ECO:0000256" key="1">
    <source>
        <dbReference type="ARBA" id="ARBA00023015"/>
    </source>
</evidence>
<keyword evidence="3" id="KW-0804">Transcription</keyword>
<dbReference type="SMART" id="SM00418">
    <property type="entry name" value="HTH_ARSR"/>
    <property type="match status" value="1"/>
</dbReference>
<reference evidence="6" key="1">
    <citation type="submission" date="2005-10" db="EMBL/GenBank/DDBJ databases">
        <title>Complete sequence of Pelobacter carbinolicus DSM 2380.</title>
        <authorList>
            <person name="Copeland A."/>
            <person name="Lucas S."/>
            <person name="Lapidus A."/>
            <person name="Barry K."/>
            <person name="Detter J.C."/>
            <person name="Glavina T."/>
            <person name="Hammon N."/>
            <person name="Israni S."/>
            <person name="Pitluck S."/>
            <person name="Chertkov O."/>
            <person name="Schmutz J."/>
            <person name="Larimer F."/>
            <person name="Land M."/>
            <person name="Kyrpides N."/>
            <person name="Ivanova N."/>
            <person name="Richardson P."/>
        </authorList>
    </citation>
    <scope>NUCLEOTIDE SEQUENCE [LARGE SCALE GENOMIC DNA]</scope>
    <source>
        <strain evidence="6">DSM 2380 / NBRC 103641 / GraBd1</strain>
    </source>
</reference>
<dbReference type="NCBIfam" id="NF033788">
    <property type="entry name" value="HTH_metalloreg"/>
    <property type="match status" value="1"/>
</dbReference>
<dbReference type="eggNOG" id="COG2226">
    <property type="taxonomic scope" value="Bacteria"/>
</dbReference>
<dbReference type="CDD" id="cd00090">
    <property type="entry name" value="HTH_ARSR"/>
    <property type="match status" value="1"/>
</dbReference>
<dbReference type="SUPFAM" id="SSF46785">
    <property type="entry name" value="Winged helix' DNA-binding domain"/>
    <property type="match status" value="1"/>
</dbReference>
<protein>
    <submittedName>
        <fullName evidence="5">Helix-turn-helix metal-dependent transcriptional regulator, ArsR subfamily, and SAM-dependent methyltransferase, type 11</fullName>
    </submittedName>
</protein>
<dbReference type="CDD" id="cd02440">
    <property type="entry name" value="AdoMet_MTases"/>
    <property type="match status" value="1"/>
</dbReference>
<dbReference type="InterPro" id="IPR001845">
    <property type="entry name" value="HTH_ArsR_DNA-bd_dom"/>
</dbReference>
<organism evidence="5 6">
    <name type="scientific">Syntrophotalea carbinolica (strain DSM 2380 / NBRC 103641 / GraBd1)</name>
    <name type="common">Pelobacter carbinolicus</name>
    <dbReference type="NCBI Taxonomy" id="338963"/>
    <lineage>
        <taxon>Bacteria</taxon>
        <taxon>Pseudomonadati</taxon>
        <taxon>Thermodesulfobacteriota</taxon>
        <taxon>Desulfuromonadia</taxon>
        <taxon>Desulfuromonadales</taxon>
        <taxon>Syntrophotaleaceae</taxon>
        <taxon>Syntrophotalea</taxon>
    </lineage>
</organism>
<dbReference type="PROSITE" id="PS50987">
    <property type="entry name" value="HTH_ARSR_2"/>
    <property type="match status" value="1"/>
</dbReference>
<accession>Q3A391</accession>
<dbReference type="PANTHER" id="PTHR33154">
    <property type="entry name" value="TRANSCRIPTIONAL REGULATOR, ARSR FAMILY"/>
    <property type="match status" value="1"/>
</dbReference>
<dbReference type="InterPro" id="IPR013216">
    <property type="entry name" value="Methyltransf_11"/>
</dbReference>
<dbReference type="AlphaFoldDB" id="Q3A391"/>
<evidence type="ECO:0000256" key="3">
    <source>
        <dbReference type="ARBA" id="ARBA00023163"/>
    </source>
</evidence>
<keyword evidence="1" id="KW-0805">Transcription regulation</keyword>
<dbReference type="GO" id="GO:0032259">
    <property type="term" value="P:methylation"/>
    <property type="evidence" value="ECO:0007669"/>
    <property type="project" value="UniProtKB-KW"/>
</dbReference>
<dbReference type="eggNOG" id="COG0640">
    <property type="taxonomic scope" value="Bacteria"/>
</dbReference>
<dbReference type="PRINTS" id="PR00778">
    <property type="entry name" value="HTHARSR"/>
</dbReference>
<keyword evidence="5" id="KW-0489">Methyltransferase</keyword>
<feature type="domain" description="HTH arsR-type" evidence="4">
    <location>
        <begin position="1"/>
        <end position="92"/>
    </location>
</feature>
<keyword evidence="2" id="KW-0238">DNA-binding</keyword>
<dbReference type="GO" id="GO:0003677">
    <property type="term" value="F:DNA binding"/>
    <property type="evidence" value="ECO:0007669"/>
    <property type="project" value="UniProtKB-KW"/>
</dbReference>
<dbReference type="RefSeq" id="WP_011341671.1">
    <property type="nucleotide sequence ID" value="NC_007498.2"/>
</dbReference>
<dbReference type="InterPro" id="IPR051081">
    <property type="entry name" value="HTH_MetalResp_TranReg"/>
</dbReference>
<dbReference type="Pfam" id="PF08241">
    <property type="entry name" value="Methyltransf_11"/>
    <property type="match status" value="1"/>
</dbReference>
<dbReference type="STRING" id="338963.Pcar_1925"/>
<dbReference type="PANTHER" id="PTHR33154:SF18">
    <property type="entry name" value="ARSENICAL RESISTANCE OPERON REPRESSOR"/>
    <property type="match status" value="1"/>
</dbReference>
<name>Q3A391_SYNC1</name>
<keyword evidence="5" id="KW-0808">Transferase</keyword>
<dbReference type="Pfam" id="PF01022">
    <property type="entry name" value="HTH_5"/>
    <property type="match status" value="1"/>
</dbReference>
<dbReference type="GO" id="GO:0003700">
    <property type="term" value="F:DNA-binding transcription factor activity"/>
    <property type="evidence" value="ECO:0007669"/>
    <property type="project" value="InterPro"/>
</dbReference>
<dbReference type="SUPFAM" id="SSF53335">
    <property type="entry name" value="S-adenosyl-L-methionine-dependent methyltransferases"/>
    <property type="match status" value="1"/>
</dbReference>
<sequence>MLTTFKSLADPTRLRLLAVLARGEFTVQELTTILDVGQSRVSRHLKILSEAGLLSVKREGTWAYYRLDGRNDFFQDIRPFVESRLTRDAGACPDRERLLMVLEQRRVRSLEFFNRHARQWDDLVRDALPMAAYRARLLDQVPARPVILEIGVGTGNLLDGLRRRADRVIGVDHSSVMLQQAGQRIRDAGLTGIELRLGEMRHLPVSEGEVQWAVLNMVLHHAPQPQQVFCELARVLAPGGGITLADLHRHQNEWARERMADQWLGFERSELEGWLLMAGFELKSFEMLNGRDSEHAVVLLSAVKIQ</sequence>
<evidence type="ECO:0000256" key="2">
    <source>
        <dbReference type="ARBA" id="ARBA00023125"/>
    </source>
</evidence>
<proteinExistence type="predicted"/>
<dbReference type="InterPro" id="IPR011991">
    <property type="entry name" value="ArsR-like_HTH"/>
</dbReference>
<dbReference type="Gene3D" id="3.40.50.150">
    <property type="entry name" value="Vaccinia Virus protein VP39"/>
    <property type="match status" value="1"/>
</dbReference>
<evidence type="ECO:0000313" key="5">
    <source>
        <dbReference type="EMBL" id="ABA89166.1"/>
    </source>
</evidence>
<dbReference type="Gene3D" id="1.10.10.10">
    <property type="entry name" value="Winged helix-like DNA-binding domain superfamily/Winged helix DNA-binding domain"/>
    <property type="match status" value="1"/>
</dbReference>
<evidence type="ECO:0000313" key="6">
    <source>
        <dbReference type="Proteomes" id="UP000002534"/>
    </source>
</evidence>
<dbReference type="InterPro" id="IPR036388">
    <property type="entry name" value="WH-like_DNA-bd_sf"/>
</dbReference>
<keyword evidence="6" id="KW-1185">Reference proteome</keyword>
<dbReference type="Proteomes" id="UP000002534">
    <property type="component" value="Chromosome"/>
</dbReference>
<dbReference type="KEGG" id="pca:Pcar_1925"/>
<dbReference type="EMBL" id="CP000142">
    <property type="protein sequence ID" value="ABA89166.1"/>
    <property type="molecule type" value="Genomic_DNA"/>
</dbReference>
<reference evidence="5 6" key="2">
    <citation type="journal article" date="2012" name="BMC Genomics">
        <title>The genome of Pelobacter carbinolicus reveals surprising metabolic capabilities and physiological features.</title>
        <authorList>
            <person name="Aklujkar M."/>
            <person name="Haveman S.A."/>
            <person name="Didonato R.Jr."/>
            <person name="Chertkov O."/>
            <person name="Han C.S."/>
            <person name="Land M.L."/>
            <person name="Brown P."/>
            <person name="Lovley D.R."/>
        </authorList>
    </citation>
    <scope>NUCLEOTIDE SEQUENCE [LARGE SCALE GENOMIC DNA]</scope>
    <source>
        <strain evidence="6">DSM 2380 / NBRC 103641 / GraBd1</strain>
    </source>
</reference>
<evidence type="ECO:0000259" key="4">
    <source>
        <dbReference type="PROSITE" id="PS50987"/>
    </source>
</evidence>
<dbReference type="GO" id="GO:0008757">
    <property type="term" value="F:S-adenosylmethionine-dependent methyltransferase activity"/>
    <property type="evidence" value="ECO:0007669"/>
    <property type="project" value="InterPro"/>
</dbReference>
<gene>
    <name evidence="5" type="ordered locus">Pcar_1925</name>
</gene>
<dbReference type="InterPro" id="IPR036390">
    <property type="entry name" value="WH_DNA-bd_sf"/>
</dbReference>
<dbReference type="HOGENOM" id="CLU_063642_1_0_7"/>
<dbReference type="OrthoDB" id="9789575at2"/>